<dbReference type="VEuPathDB" id="PlasmoDB:PVVCY_1200010"/>
<keyword evidence="3" id="KW-0812">Transmembrane</keyword>
<feature type="region of interest" description="Disordered" evidence="2">
    <location>
        <begin position="505"/>
        <end position="601"/>
    </location>
</feature>
<evidence type="ECO:0000256" key="2">
    <source>
        <dbReference type="SAM" id="MobiDB-lite"/>
    </source>
</evidence>
<gene>
    <name evidence="4" type="ORF">PVVCY_1200010</name>
</gene>
<protein>
    <submittedName>
        <fullName evidence="4">CIR protein PIR protein</fullName>
    </submittedName>
</protein>
<organism evidence="4 5">
    <name type="scientific">Plasmodium vinckei vinckei</name>
    <dbReference type="NCBI Taxonomy" id="54757"/>
    <lineage>
        <taxon>Eukaryota</taxon>
        <taxon>Sar</taxon>
        <taxon>Alveolata</taxon>
        <taxon>Apicomplexa</taxon>
        <taxon>Aconoidasida</taxon>
        <taxon>Haemosporida</taxon>
        <taxon>Plasmodiidae</taxon>
        <taxon>Plasmodium</taxon>
        <taxon>Plasmodium (Vinckeia)</taxon>
    </lineage>
</organism>
<dbReference type="Proteomes" id="UP000290582">
    <property type="component" value="Chromosome PVVCY_12"/>
</dbReference>
<keyword evidence="3" id="KW-1133">Transmembrane helix</keyword>
<reference evidence="4 5" key="1">
    <citation type="submission" date="2019-01" db="EMBL/GenBank/DDBJ databases">
        <authorList>
            <person name="Ramaprasad A."/>
        </authorList>
    </citation>
    <scope>NUCLEOTIDE SEQUENCE [LARGE SCALE GENOMIC DNA]</scope>
</reference>
<proteinExistence type="predicted"/>
<dbReference type="GeneID" id="59893116"/>
<feature type="coiled-coil region" evidence="1">
    <location>
        <begin position="452"/>
        <end position="482"/>
    </location>
</feature>
<dbReference type="Pfam" id="PF06022">
    <property type="entry name" value="Cir_Bir_Yir"/>
    <property type="match status" value="1"/>
</dbReference>
<dbReference type="KEGG" id="pvv:PVVCY_1200010"/>
<dbReference type="EMBL" id="LR215068">
    <property type="protein sequence ID" value="VEV57602.1"/>
    <property type="molecule type" value="Genomic_DNA"/>
</dbReference>
<name>A0A449BW44_PLAVN</name>
<sequence>MDSKKMCEFLINADKYFDGNKVDINKINKNKSIKTYCHNDDCKTKENGINALAAYIIMLFKGLIKKDEYNDYDEYLLMWLSDKLLKIRNESKEKKVKPPYMDTITLNQAYEKHLKDHKVKLRYWDLLDMIKGLKEANLRYMAEFYLLLNRICKTIAYYETKGAESKKLSKHSDNCLDQYRNLYINISECKSYLNLLNKLKGIYDDFRVSAIQENGSNNNLETDLKKLTKPNGEEMAVVRGFISYKITKKICNSLNKKTTTSNKADSPGLSHSSKEVPPLQPLNQLKDSHDKTSPEEPSAKLESPSPSLQDSYKSEKIYQSESNDSDIGLGNSKSETCSDVEKGKINGGGKEPETPSGEKCSQVSIGDGGNGESVGTDIGKESLEGGSDDLNGGTEDTDKGALNTDGGHDDNGGSVSEQGGSDSAPVEEATQSTLGDPFNTESLLFSISLKGIDQLNNGLKFYKEKKEQLTNAKDTIKNLYNTSVSNVNIFFEKFSDFFNGISDNISTDSNQVDPLPDSDDNQSGSGGEEDEKSPPQKDLHQTLSDTPQNSQSPQLPSSTEEMKTTELSQEPSGNQNSDKSDQGSENPREDPVIIPTDLESGIKGNGTIGIGDIFIFKEFKKIGIPIIVIIISITLAIMYKFLVFERRKKLKRKKMKKSTNLFGVNKTT</sequence>
<dbReference type="AlphaFoldDB" id="A0A449BW44"/>
<feature type="transmembrane region" description="Helical" evidence="3">
    <location>
        <begin position="622"/>
        <end position="644"/>
    </location>
</feature>
<feature type="compositionally biased region" description="Low complexity" evidence="2">
    <location>
        <begin position="547"/>
        <end position="558"/>
    </location>
</feature>
<feature type="compositionally biased region" description="Polar residues" evidence="2">
    <location>
        <begin position="565"/>
        <end position="577"/>
    </location>
</feature>
<feature type="compositionally biased region" description="Basic and acidic residues" evidence="2">
    <location>
        <begin position="578"/>
        <end position="591"/>
    </location>
</feature>
<evidence type="ECO:0000256" key="1">
    <source>
        <dbReference type="SAM" id="Coils"/>
    </source>
</evidence>
<evidence type="ECO:0000313" key="5">
    <source>
        <dbReference type="Proteomes" id="UP000290582"/>
    </source>
</evidence>
<dbReference type="RefSeq" id="XP_037490674.1">
    <property type="nucleotide sequence ID" value="XM_037634589.1"/>
</dbReference>
<evidence type="ECO:0000256" key="3">
    <source>
        <dbReference type="SAM" id="Phobius"/>
    </source>
</evidence>
<accession>A0A449BW44</accession>
<feature type="compositionally biased region" description="Basic and acidic residues" evidence="2">
    <location>
        <begin position="286"/>
        <end position="299"/>
    </location>
</feature>
<evidence type="ECO:0000313" key="4">
    <source>
        <dbReference type="EMBL" id="VEV57602.1"/>
    </source>
</evidence>
<keyword evidence="3" id="KW-0472">Membrane</keyword>
<feature type="compositionally biased region" description="Polar residues" evidence="2">
    <location>
        <begin position="429"/>
        <end position="438"/>
    </location>
</feature>
<feature type="region of interest" description="Disordered" evidence="2">
    <location>
        <begin position="257"/>
        <end position="438"/>
    </location>
</feature>
<keyword evidence="1" id="KW-0175">Coiled coil</keyword>
<dbReference type="OrthoDB" id="373214at2759"/>
<dbReference type="InterPro" id="IPR006477">
    <property type="entry name" value="Yir_bir_cir"/>
</dbReference>